<reference evidence="1" key="1">
    <citation type="submission" date="2022-04" db="EMBL/GenBank/DDBJ databases">
        <authorList>
            <person name="Seo M.-J."/>
        </authorList>
    </citation>
    <scope>NUCLEOTIDE SEQUENCE</scope>
    <source>
        <strain evidence="1">MBLB2552</strain>
    </source>
</reference>
<name>A0A9X1XZT5_9BACL</name>
<evidence type="ECO:0000313" key="2">
    <source>
        <dbReference type="Proteomes" id="UP001139534"/>
    </source>
</evidence>
<accession>A0A9X1XZT5</accession>
<dbReference type="EMBL" id="JALPRK010000009">
    <property type="protein sequence ID" value="MCK8487786.1"/>
    <property type="molecule type" value="Genomic_DNA"/>
</dbReference>
<dbReference type="AlphaFoldDB" id="A0A9X1XZT5"/>
<dbReference type="Proteomes" id="UP001139534">
    <property type="component" value="Unassembled WGS sequence"/>
</dbReference>
<proteinExistence type="predicted"/>
<evidence type="ECO:0000313" key="1">
    <source>
        <dbReference type="EMBL" id="MCK8487786.1"/>
    </source>
</evidence>
<comment type="caution">
    <text evidence="1">The sequence shown here is derived from an EMBL/GenBank/DDBJ whole genome shotgun (WGS) entry which is preliminary data.</text>
</comment>
<dbReference type="RefSeq" id="WP_248551881.1">
    <property type="nucleotide sequence ID" value="NZ_JALPRK010000009.1"/>
</dbReference>
<sequence length="73" mass="8568">MIHIHIVEGFEGDVCILESDGKPRNIPRSQVDPSVKPGDVVDWDGEKWIPNLRETERRTRQIRALMEEVWEEE</sequence>
<dbReference type="Pfam" id="PF11213">
    <property type="entry name" value="DUF3006"/>
    <property type="match status" value="1"/>
</dbReference>
<protein>
    <submittedName>
        <fullName evidence="1">DUF3006 domain-containing protein</fullName>
    </submittedName>
</protein>
<keyword evidence="2" id="KW-1185">Reference proteome</keyword>
<organism evidence="1 2">
    <name type="scientific">Paenibacillus mellifer</name>
    <dbReference type="NCBI Taxonomy" id="2937794"/>
    <lineage>
        <taxon>Bacteria</taxon>
        <taxon>Bacillati</taxon>
        <taxon>Bacillota</taxon>
        <taxon>Bacilli</taxon>
        <taxon>Bacillales</taxon>
        <taxon>Paenibacillaceae</taxon>
        <taxon>Paenibacillus</taxon>
    </lineage>
</organism>
<dbReference type="InterPro" id="IPR021377">
    <property type="entry name" value="DUF3006"/>
</dbReference>
<gene>
    <name evidence="1" type="ORF">M0651_11425</name>
</gene>